<sequence length="675" mass="75821">MTSFGADGLENHIRIKLAWLYNTLQRSEKYQKYREKQPVLTPAEVVARDAADKKERERREAANIAQSQKETTVWPDFLENAFWRALVRWPPMGRKKYMLAGVLKGRNELIQDSIYRETGITRDRKQISSHIQVLKGHLKGFPIALAYMGTLEESTKLCCGGVGSLPGNSSHLRHHQHTQGTIPVTKDGCITPPHIWPQHGSPHPGFARGAGSYKESLSSSLTVVDFTMQGDHQAVHCAPRMHSNSRLDNVIVTDVPSWCHRHLDSGFLETWAESWKTEERIVLICDAFIRTSTEGQQRVNDSIALTLHSCLDLSRFESLKCTTHFHGNEQPTLNQHLDSMEQELGEYQTSCHYVPDSEGLARYLRIEFGFPSFFDRLERHERFISVDESSTRTSLPSLTATQDVYGHVTASGETQCLFTILWRFYPANHSAKASSMQWRSFLLGENHDDAEYSRYQGAKHEIGMMDQEPEEATTDFSSTSGTLSPYHLTPELPMGFSNSFTGGPSFEVLADNEAFCLSLSPEVLSPTQLNQDQPSIPTLSTASDQSQQGFALPLQDALYREDGHEFGFDVGNTAFSTTPQSAFDFQSYRNLTDHTANPESLYPLSGFDHREWTDMGLTVGDEVGFLPVTASTTMQDPGYIACSSTKPTWQHTNLIANLETAAEQYQPCFSDESYA</sequence>
<evidence type="ECO:0000256" key="3">
    <source>
        <dbReference type="ARBA" id="ARBA00023015"/>
    </source>
</evidence>
<dbReference type="RefSeq" id="XP_008020015.1">
    <property type="nucleotide sequence ID" value="XM_008021824.1"/>
</dbReference>
<dbReference type="Proteomes" id="UP000016935">
    <property type="component" value="Unassembled WGS sequence"/>
</dbReference>
<dbReference type="InterPro" id="IPR000818">
    <property type="entry name" value="TEA/ATTS_dom"/>
</dbReference>
<dbReference type="PROSITE" id="PS51088">
    <property type="entry name" value="TEA_2"/>
    <property type="match status" value="1"/>
</dbReference>
<protein>
    <recommendedName>
        <fullName evidence="7">TEA domain-containing protein</fullName>
    </recommendedName>
</protein>
<evidence type="ECO:0000256" key="5">
    <source>
        <dbReference type="ARBA" id="ARBA00023242"/>
    </source>
</evidence>
<dbReference type="SMART" id="SM00426">
    <property type="entry name" value="TEA"/>
    <property type="match status" value="1"/>
</dbReference>
<evidence type="ECO:0000259" key="7">
    <source>
        <dbReference type="PROSITE" id="PS51088"/>
    </source>
</evidence>
<dbReference type="eggNOG" id="KOG3841">
    <property type="taxonomic scope" value="Eukaryota"/>
</dbReference>
<dbReference type="EMBL" id="KB908481">
    <property type="protein sequence ID" value="EOA91227.1"/>
    <property type="molecule type" value="Genomic_DNA"/>
</dbReference>
<evidence type="ECO:0000256" key="1">
    <source>
        <dbReference type="ARBA" id="ARBA00004123"/>
    </source>
</evidence>
<feature type="domain" description="TEA" evidence="7">
    <location>
        <begin position="67"/>
        <end position="141"/>
    </location>
</feature>
<dbReference type="Gene3D" id="6.10.20.40">
    <property type="entry name" value="TEA/ATTS domain"/>
    <property type="match status" value="1"/>
</dbReference>
<reference evidence="8 9" key="2">
    <citation type="journal article" date="2013" name="PLoS Genet.">
        <title>Comparative genome structure, secondary metabolite, and effector coding capacity across Cochliobolus pathogens.</title>
        <authorList>
            <person name="Condon B.J."/>
            <person name="Leng Y."/>
            <person name="Wu D."/>
            <person name="Bushley K.E."/>
            <person name="Ohm R.A."/>
            <person name="Otillar R."/>
            <person name="Martin J."/>
            <person name="Schackwitz W."/>
            <person name="Grimwood J."/>
            <person name="MohdZainudin N."/>
            <person name="Xue C."/>
            <person name="Wang R."/>
            <person name="Manning V.A."/>
            <person name="Dhillon B."/>
            <person name="Tu Z.J."/>
            <person name="Steffenson B.J."/>
            <person name="Salamov A."/>
            <person name="Sun H."/>
            <person name="Lowry S."/>
            <person name="LaButti K."/>
            <person name="Han J."/>
            <person name="Copeland A."/>
            <person name="Lindquist E."/>
            <person name="Barry K."/>
            <person name="Schmutz J."/>
            <person name="Baker S.E."/>
            <person name="Ciuffetti L.M."/>
            <person name="Grigoriev I.V."/>
            <person name="Zhong S."/>
            <person name="Turgeon B.G."/>
        </authorList>
    </citation>
    <scope>NUCLEOTIDE SEQUENCE [LARGE SCALE GENOMIC DNA]</scope>
    <source>
        <strain evidence="9">28A</strain>
    </source>
</reference>
<comment type="subcellular location">
    <subcellularLocation>
        <location evidence="1">Nucleus</location>
    </subcellularLocation>
</comment>
<proteinExistence type="inferred from homology"/>
<keyword evidence="9" id="KW-1185">Reference proteome</keyword>
<dbReference type="HOGENOM" id="CLU_017049_0_0_1"/>
<dbReference type="GO" id="GO:0005634">
    <property type="term" value="C:nucleus"/>
    <property type="evidence" value="ECO:0007669"/>
    <property type="project" value="UniProtKB-SubCell"/>
</dbReference>
<dbReference type="InterPro" id="IPR038096">
    <property type="entry name" value="TEA/ATTS_sf"/>
</dbReference>
<dbReference type="GO" id="GO:0000981">
    <property type="term" value="F:DNA-binding transcription factor activity, RNA polymerase II-specific"/>
    <property type="evidence" value="ECO:0007669"/>
    <property type="project" value="TreeGrafter"/>
</dbReference>
<dbReference type="PANTHER" id="PTHR11834:SF0">
    <property type="entry name" value="PROTEIN SCALLOPED"/>
    <property type="match status" value="1"/>
</dbReference>
<dbReference type="InterPro" id="IPR050937">
    <property type="entry name" value="TEC1_TEAD_TF"/>
</dbReference>
<gene>
    <name evidence="8" type="ORF">SETTUDRAFT_17922</name>
</gene>
<dbReference type="PRINTS" id="PR00065">
    <property type="entry name" value="TEADOMAIN"/>
</dbReference>
<evidence type="ECO:0000256" key="4">
    <source>
        <dbReference type="ARBA" id="ARBA00023163"/>
    </source>
</evidence>
<dbReference type="GO" id="GO:0005667">
    <property type="term" value="C:transcription regulator complex"/>
    <property type="evidence" value="ECO:0007669"/>
    <property type="project" value="TreeGrafter"/>
</dbReference>
<evidence type="ECO:0000256" key="2">
    <source>
        <dbReference type="ARBA" id="ARBA00008421"/>
    </source>
</evidence>
<keyword evidence="3" id="KW-0805">Transcription regulation</keyword>
<evidence type="ECO:0000256" key="6">
    <source>
        <dbReference type="PROSITE-ProRule" id="PRU00505"/>
    </source>
</evidence>
<evidence type="ECO:0000313" key="9">
    <source>
        <dbReference type="Proteomes" id="UP000016935"/>
    </source>
</evidence>
<dbReference type="GO" id="GO:0000978">
    <property type="term" value="F:RNA polymerase II cis-regulatory region sequence-specific DNA binding"/>
    <property type="evidence" value="ECO:0007669"/>
    <property type="project" value="TreeGrafter"/>
</dbReference>
<dbReference type="STRING" id="671987.R0KTZ0"/>
<dbReference type="PANTHER" id="PTHR11834">
    <property type="entry name" value="TRANSCRIPTIONAL ENHANCER FACTOR TEF RELATED"/>
    <property type="match status" value="1"/>
</dbReference>
<dbReference type="OrthoDB" id="10006572at2759"/>
<dbReference type="Pfam" id="PF01285">
    <property type="entry name" value="TEA"/>
    <property type="match status" value="1"/>
</dbReference>
<dbReference type="GeneID" id="19401661"/>
<reference evidence="8 9" key="1">
    <citation type="journal article" date="2012" name="PLoS Pathog.">
        <title>Diverse lifestyles and strategies of plant pathogenesis encoded in the genomes of eighteen Dothideomycetes fungi.</title>
        <authorList>
            <person name="Ohm R.A."/>
            <person name="Feau N."/>
            <person name="Henrissat B."/>
            <person name="Schoch C.L."/>
            <person name="Horwitz B.A."/>
            <person name="Barry K.W."/>
            <person name="Condon B.J."/>
            <person name="Copeland A.C."/>
            <person name="Dhillon B."/>
            <person name="Glaser F."/>
            <person name="Hesse C.N."/>
            <person name="Kosti I."/>
            <person name="LaButti K."/>
            <person name="Lindquist E.A."/>
            <person name="Lucas S."/>
            <person name="Salamov A.A."/>
            <person name="Bradshaw R.E."/>
            <person name="Ciuffetti L."/>
            <person name="Hamelin R.C."/>
            <person name="Kema G.H.J."/>
            <person name="Lawrence C."/>
            <person name="Scott J.A."/>
            <person name="Spatafora J.W."/>
            <person name="Turgeon B.G."/>
            <person name="de Wit P.J.G.M."/>
            <person name="Zhong S."/>
            <person name="Goodwin S.B."/>
            <person name="Grigoriev I.V."/>
        </authorList>
    </citation>
    <scope>NUCLEOTIDE SEQUENCE [LARGE SCALE GENOMIC DNA]</scope>
    <source>
        <strain evidence="9">28A</strain>
    </source>
</reference>
<name>R0KTZ0_EXST2</name>
<accession>R0KTZ0</accession>
<feature type="DNA-binding region" description="TEA" evidence="6">
    <location>
        <begin position="67"/>
        <end position="141"/>
    </location>
</feature>
<keyword evidence="4" id="KW-0804">Transcription</keyword>
<dbReference type="AlphaFoldDB" id="R0KTZ0"/>
<evidence type="ECO:0000313" key="8">
    <source>
        <dbReference type="EMBL" id="EOA91227.1"/>
    </source>
</evidence>
<comment type="similarity">
    <text evidence="2">Belongs to the TEC1 family.</text>
</comment>
<organism evidence="8 9">
    <name type="scientific">Exserohilum turcicum (strain 28A)</name>
    <name type="common">Northern leaf blight fungus</name>
    <name type="synonym">Setosphaeria turcica</name>
    <dbReference type="NCBI Taxonomy" id="671987"/>
    <lineage>
        <taxon>Eukaryota</taxon>
        <taxon>Fungi</taxon>
        <taxon>Dikarya</taxon>
        <taxon>Ascomycota</taxon>
        <taxon>Pezizomycotina</taxon>
        <taxon>Dothideomycetes</taxon>
        <taxon>Pleosporomycetidae</taxon>
        <taxon>Pleosporales</taxon>
        <taxon>Pleosporineae</taxon>
        <taxon>Pleosporaceae</taxon>
        <taxon>Exserohilum</taxon>
    </lineage>
</organism>
<keyword evidence="5" id="KW-0539">Nucleus</keyword>